<evidence type="ECO:0000256" key="3">
    <source>
        <dbReference type="ARBA" id="ARBA00022617"/>
    </source>
</evidence>
<dbReference type="PRINTS" id="PR00463">
    <property type="entry name" value="EP450I"/>
</dbReference>
<dbReference type="PANTHER" id="PTHR24292:SF102">
    <property type="entry name" value="CYTOCHROME P450 FAMILY-RELATED"/>
    <property type="match status" value="1"/>
</dbReference>
<dbReference type="Gene3D" id="1.10.630.10">
    <property type="entry name" value="Cytochrome P450"/>
    <property type="match status" value="1"/>
</dbReference>
<dbReference type="PRINTS" id="PR00385">
    <property type="entry name" value="P450"/>
</dbReference>
<dbReference type="InterPro" id="IPR050476">
    <property type="entry name" value="Insect_CytP450_Detox"/>
</dbReference>
<sequence>MKSTVEDSVLVMLGYMEEHADVEKSFNIHPYYQQLTMDVIARVAMGQKGSQQFRSEYLDLVKAIFGRPADQPFAIAIKVLPPIFTTVVRKLATLTAKMRGMPFIFLKEQIEDAVNERRKLRSENGGKHEAADFIDLFLDAEAEVDLTPTGYDKNNLKVEKKLSPSEVVMQCFVFLLAGFDTTANSLAYASYCIAKNPHARRRVQEEIDAICAHSEVSYEQIQQLRYLDMVVKEALRLYPLAAFASSRTCMEATKLGDVEVEKGISVLADVFSVHYDKRIWGEDADEFRPERWGGHTASSIVMVTIRSWSSNVYWQKTGRDGRETGPRPYTAQVRYYCCT</sequence>
<evidence type="ECO:0000256" key="2">
    <source>
        <dbReference type="ARBA" id="ARBA00010617"/>
    </source>
</evidence>
<dbReference type="GO" id="GO:0004497">
    <property type="term" value="F:monooxygenase activity"/>
    <property type="evidence" value="ECO:0007669"/>
    <property type="project" value="UniProtKB-KW"/>
</dbReference>
<keyword evidence="5" id="KW-0560">Oxidoreductase</keyword>
<dbReference type="SUPFAM" id="SSF48264">
    <property type="entry name" value="Cytochrome P450"/>
    <property type="match status" value="1"/>
</dbReference>
<proteinExistence type="evidence at transcript level"/>
<dbReference type="InterPro" id="IPR001128">
    <property type="entry name" value="Cyt_P450"/>
</dbReference>
<name>F1L8Y2_ASCSU</name>
<evidence type="ECO:0000256" key="4">
    <source>
        <dbReference type="ARBA" id="ARBA00022723"/>
    </source>
</evidence>
<dbReference type="InterPro" id="IPR002401">
    <property type="entry name" value="Cyt_P450_E_grp-I"/>
</dbReference>
<evidence type="ECO:0000313" key="8">
    <source>
        <dbReference type="EMBL" id="ADY46586.1"/>
    </source>
</evidence>
<keyword evidence="4" id="KW-0479">Metal-binding</keyword>
<dbReference type="EMBL" id="JI174138">
    <property type="protein sequence ID" value="ADY46586.1"/>
    <property type="molecule type" value="mRNA"/>
</dbReference>
<evidence type="ECO:0000256" key="1">
    <source>
        <dbReference type="ARBA" id="ARBA00001971"/>
    </source>
</evidence>
<dbReference type="Pfam" id="PF00067">
    <property type="entry name" value="p450"/>
    <property type="match status" value="1"/>
</dbReference>
<accession>F1L8Y2</accession>
<evidence type="ECO:0000256" key="6">
    <source>
        <dbReference type="ARBA" id="ARBA00023004"/>
    </source>
</evidence>
<keyword evidence="6" id="KW-0408">Iron</keyword>
<protein>
    <submittedName>
        <fullName evidence="8">Cytochrome P450 cyp-13B1</fullName>
    </submittedName>
</protein>
<comment type="similarity">
    <text evidence="2">Belongs to the cytochrome P450 family.</text>
</comment>
<keyword evidence="7" id="KW-0503">Monooxygenase</keyword>
<evidence type="ECO:0000256" key="5">
    <source>
        <dbReference type="ARBA" id="ARBA00023002"/>
    </source>
</evidence>
<comment type="cofactor">
    <cofactor evidence="1">
        <name>heme</name>
        <dbReference type="ChEBI" id="CHEBI:30413"/>
    </cofactor>
</comment>
<organism evidence="8">
    <name type="scientific">Ascaris suum</name>
    <name type="common">Pig roundworm</name>
    <name type="synonym">Ascaris lumbricoides</name>
    <dbReference type="NCBI Taxonomy" id="6253"/>
    <lineage>
        <taxon>Eukaryota</taxon>
        <taxon>Metazoa</taxon>
        <taxon>Ecdysozoa</taxon>
        <taxon>Nematoda</taxon>
        <taxon>Chromadorea</taxon>
        <taxon>Rhabditida</taxon>
        <taxon>Spirurina</taxon>
        <taxon>Ascaridomorpha</taxon>
        <taxon>Ascaridoidea</taxon>
        <taxon>Ascarididae</taxon>
        <taxon>Ascaris</taxon>
    </lineage>
</organism>
<dbReference type="GO" id="GO:0016705">
    <property type="term" value="F:oxidoreductase activity, acting on paired donors, with incorporation or reduction of molecular oxygen"/>
    <property type="evidence" value="ECO:0007669"/>
    <property type="project" value="InterPro"/>
</dbReference>
<reference evidence="8" key="1">
    <citation type="journal article" date="2011" name="Genome Res.">
        <title>Deep small RNA sequencing from the nematode Ascaris reveals conservation, functional diversification, and novel developmental profiles.</title>
        <authorList>
            <person name="Wang J."/>
            <person name="Czech B."/>
            <person name="Crunk A."/>
            <person name="Wallace A."/>
            <person name="Mitreva M."/>
            <person name="Hannon G.J."/>
            <person name="Davis R.E."/>
        </authorList>
    </citation>
    <scope>NUCLEOTIDE SEQUENCE</scope>
</reference>
<dbReference type="GO" id="GO:0020037">
    <property type="term" value="F:heme binding"/>
    <property type="evidence" value="ECO:0007669"/>
    <property type="project" value="InterPro"/>
</dbReference>
<evidence type="ECO:0000256" key="7">
    <source>
        <dbReference type="ARBA" id="ARBA00023033"/>
    </source>
</evidence>
<dbReference type="GO" id="GO:0005506">
    <property type="term" value="F:iron ion binding"/>
    <property type="evidence" value="ECO:0007669"/>
    <property type="project" value="InterPro"/>
</dbReference>
<dbReference type="AlphaFoldDB" id="F1L8Y2"/>
<dbReference type="PANTHER" id="PTHR24292">
    <property type="entry name" value="CYTOCHROME P450"/>
    <property type="match status" value="1"/>
</dbReference>
<keyword evidence="3" id="KW-0349">Heme</keyword>
<dbReference type="InterPro" id="IPR036396">
    <property type="entry name" value="Cyt_P450_sf"/>
</dbReference>